<evidence type="ECO:0000256" key="1">
    <source>
        <dbReference type="SAM" id="MobiDB-lite"/>
    </source>
</evidence>
<comment type="caution">
    <text evidence="2">The sequence shown here is derived from an EMBL/GenBank/DDBJ whole genome shotgun (WGS) entry which is preliminary data.</text>
</comment>
<accession>A0ABW5AA19</accession>
<reference evidence="3" key="1">
    <citation type="journal article" date="2019" name="Int. J. Syst. Evol. Microbiol.">
        <title>The Global Catalogue of Microorganisms (GCM) 10K type strain sequencing project: providing services to taxonomists for standard genome sequencing and annotation.</title>
        <authorList>
            <consortium name="The Broad Institute Genomics Platform"/>
            <consortium name="The Broad Institute Genome Sequencing Center for Infectious Disease"/>
            <person name="Wu L."/>
            <person name="Ma J."/>
        </authorList>
    </citation>
    <scope>NUCLEOTIDE SEQUENCE [LARGE SCALE GENOMIC DNA]</scope>
    <source>
        <strain evidence="3">CCUG 55131</strain>
    </source>
</reference>
<organism evidence="2 3">
    <name type="scientific">Rhodobacter lacus</name>
    <dbReference type="NCBI Taxonomy" id="1641972"/>
    <lineage>
        <taxon>Bacteria</taxon>
        <taxon>Pseudomonadati</taxon>
        <taxon>Pseudomonadota</taxon>
        <taxon>Alphaproteobacteria</taxon>
        <taxon>Rhodobacterales</taxon>
        <taxon>Rhodobacter group</taxon>
        <taxon>Rhodobacter</taxon>
    </lineage>
</organism>
<dbReference type="RefSeq" id="WP_377389768.1">
    <property type="nucleotide sequence ID" value="NZ_JBHUIX010000011.1"/>
</dbReference>
<feature type="region of interest" description="Disordered" evidence="1">
    <location>
        <begin position="78"/>
        <end position="139"/>
    </location>
</feature>
<name>A0ABW5AA19_9RHOB</name>
<evidence type="ECO:0000313" key="3">
    <source>
        <dbReference type="Proteomes" id="UP001597413"/>
    </source>
</evidence>
<sequence>MMSETETNIEIEDVLASIRRLVSRDAPRPVGGASHRSALAVARRPVPEETAVAAEVATTETLLAEPPAVVSPVSELVAPEPLPPEAAPEAATEAATDDDLSPVAPSASELSDAEAAPADDLATPDVIAAAEESDTAPEVEMAIEAEAVDDIAAQTAVEDEAPATVHDHFLVLTPSLRVEAAPEPTRPMTEAERLLAEAEAALAETGALLEDASSALDVEAETLEDEDDAGPLDLGDELSRLESTIAELEAAVAESGIDFEPEEGHPFRAAGAAPLTELPEAFDEEALQVAAAAEEDDQSAVVDDLPAGAETEAMLVALAEQAAAELSAETDVLDAEEISEELTAEDGDVATEAEEFVDPDLREAAWGAETSVGMDWAEATLNLASGAARTRLSLEDAEEVEQHVATRRSSYDSLRESLEDEAEFAEDIRSECDEEIALEETLSVEEIAAEEFAAQEEARADLTTTTSVMPQPQLDEAALRAMVAQLVRDELRGTLGERITQNVRKLVRREIQRALMGQAYD</sequence>
<feature type="region of interest" description="Disordered" evidence="1">
    <location>
        <begin position="26"/>
        <end position="46"/>
    </location>
</feature>
<protein>
    <recommendedName>
        <fullName evidence="4">DUF2497 domain-containing protein</fullName>
    </recommendedName>
</protein>
<keyword evidence="3" id="KW-1185">Reference proteome</keyword>
<proteinExistence type="predicted"/>
<evidence type="ECO:0000313" key="2">
    <source>
        <dbReference type="EMBL" id="MFD2174354.1"/>
    </source>
</evidence>
<evidence type="ECO:0008006" key="4">
    <source>
        <dbReference type="Google" id="ProtNLM"/>
    </source>
</evidence>
<gene>
    <name evidence="2" type="ORF">ACFSM0_09660</name>
</gene>
<dbReference type="EMBL" id="JBHUIX010000011">
    <property type="protein sequence ID" value="MFD2174354.1"/>
    <property type="molecule type" value="Genomic_DNA"/>
</dbReference>
<dbReference type="Proteomes" id="UP001597413">
    <property type="component" value="Unassembled WGS sequence"/>
</dbReference>